<protein>
    <recommendedName>
        <fullName evidence="1">PABC domain-containing protein</fullName>
    </recommendedName>
</protein>
<dbReference type="InterPro" id="IPR002004">
    <property type="entry name" value="PABP_HYD_C"/>
</dbReference>
<organism evidence="2 3">
    <name type="scientific">Cardiocondyla obscurior</name>
    <dbReference type="NCBI Taxonomy" id="286306"/>
    <lineage>
        <taxon>Eukaryota</taxon>
        <taxon>Metazoa</taxon>
        <taxon>Ecdysozoa</taxon>
        <taxon>Arthropoda</taxon>
        <taxon>Hexapoda</taxon>
        <taxon>Insecta</taxon>
        <taxon>Pterygota</taxon>
        <taxon>Neoptera</taxon>
        <taxon>Endopterygota</taxon>
        <taxon>Hymenoptera</taxon>
        <taxon>Apocrita</taxon>
        <taxon>Aculeata</taxon>
        <taxon>Formicoidea</taxon>
        <taxon>Formicidae</taxon>
        <taxon>Myrmicinae</taxon>
        <taxon>Cardiocondyla</taxon>
    </lineage>
</organism>
<gene>
    <name evidence="2" type="ORF">PUN28_017581</name>
</gene>
<accession>A0AAW2EKA1</accession>
<reference evidence="2 3" key="1">
    <citation type="submission" date="2023-03" db="EMBL/GenBank/DDBJ databases">
        <title>High recombination rates correlate with genetic variation in Cardiocondyla obscurior ants.</title>
        <authorList>
            <person name="Errbii M."/>
        </authorList>
    </citation>
    <scope>NUCLEOTIDE SEQUENCE [LARGE SCALE GENOMIC DNA]</scope>
    <source>
        <strain evidence="2">Alpha-2009</strain>
        <tissue evidence="2">Whole body</tissue>
    </source>
</reference>
<evidence type="ECO:0000313" key="2">
    <source>
        <dbReference type="EMBL" id="KAL0103405.1"/>
    </source>
</evidence>
<dbReference type="Pfam" id="PF00658">
    <property type="entry name" value="MLLE"/>
    <property type="match status" value="1"/>
</dbReference>
<feature type="domain" description="PABC" evidence="1">
    <location>
        <begin position="14"/>
        <end position="93"/>
    </location>
</feature>
<comment type="caution">
    <text evidence="2">The sequence shown here is derived from an EMBL/GenBank/DDBJ whole genome shotgun (WGS) entry which is preliminary data.</text>
</comment>
<dbReference type="Gene3D" id="1.10.1900.10">
    <property type="entry name" value="c-terminal domain of poly(a) binding protein"/>
    <property type="match status" value="1"/>
</dbReference>
<dbReference type="SUPFAM" id="SSF63570">
    <property type="entry name" value="PABC (PABP) domain"/>
    <property type="match status" value="1"/>
</dbReference>
<proteinExistence type="predicted"/>
<dbReference type="EMBL" id="JADYXP020000021">
    <property type="protein sequence ID" value="KAL0103405.1"/>
    <property type="molecule type" value="Genomic_DNA"/>
</dbReference>
<name>A0AAW2EKA1_9HYME</name>
<evidence type="ECO:0000259" key="1">
    <source>
        <dbReference type="PROSITE" id="PS51309"/>
    </source>
</evidence>
<evidence type="ECO:0000313" key="3">
    <source>
        <dbReference type="Proteomes" id="UP001430953"/>
    </source>
</evidence>
<dbReference type="InterPro" id="IPR036053">
    <property type="entry name" value="PABP-dom"/>
</dbReference>
<dbReference type="AlphaFoldDB" id="A0AAW2EKA1"/>
<keyword evidence="3" id="KW-1185">Reference proteome</keyword>
<dbReference type="PROSITE" id="PS51309">
    <property type="entry name" value="PABC"/>
    <property type="match status" value="1"/>
</dbReference>
<dbReference type="GO" id="GO:0003723">
    <property type="term" value="F:RNA binding"/>
    <property type="evidence" value="ECO:0007669"/>
    <property type="project" value="InterPro"/>
</dbReference>
<dbReference type="Proteomes" id="UP001430953">
    <property type="component" value="Unassembled WGS sequence"/>
</dbReference>
<sequence>MDSNQIPCLLNVPDISDVLSQLSTLPRRQQKRALGQLLHPLVYNVYPNFMSQTLINILLDINSISGLVNMINDSTFFHTKLKEAVTVFETYYGMRTNLMSNNNNNYFL</sequence>